<evidence type="ECO:0000313" key="1">
    <source>
        <dbReference type="EMBL" id="GAA3531866.1"/>
    </source>
</evidence>
<reference evidence="2" key="1">
    <citation type="journal article" date="2019" name="Int. J. Syst. Evol. Microbiol.">
        <title>The Global Catalogue of Microorganisms (GCM) 10K type strain sequencing project: providing services to taxonomists for standard genome sequencing and annotation.</title>
        <authorList>
            <consortium name="The Broad Institute Genomics Platform"/>
            <consortium name="The Broad Institute Genome Sequencing Center for Infectious Disease"/>
            <person name="Wu L."/>
            <person name="Ma J."/>
        </authorList>
    </citation>
    <scope>NUCLEOTIDE SEQUENCE [LARGE SCALE GENOMIC DNA]</scope>
    <source>
        <strain evidence="2">JCM 17460</strain>
    </source>
</reference>
<evidence type="ECO:0000313" key="2">
    <source>
        <dbReference type="Proteomes" id="UP001500301"/>
    </source>
</evidence>
<accession>A0ABP6VBB8</accession>
<keyword evidence="2" id="KW-1185">Reference proteome</keyword>
<evidence type="ECO:0008006" key="3">
    <source>
        <dbReference type="Google" id="ProtNLM"/>
    </source>
</evidence>
<protein>
    <recommendedName>
        <fullName evidence="3">Antitoxin</fullName>
    </recommendedName>
</protein>
<organism evidence="1 2">
    <name type="scientific">Nocardioides daeguensis</name>
    <dbReference type="NCBI Taxonomy" id="908359"/>
    <lineage>
        <taxon>Bacteria</taxon>
        <taxon>Bacillati</taxon>
        <taxon>Actinomycetota</taxon>
        <taxon>Actinomycetes</taxon>
        <taxon>Propionibacteriales</taxon>
        <taxon>Nocardioidaceae</taxon>
        <taxon>Nocardioides</taxon>
    </lineage>
</organism>
<dbReference type="Pfam" id="PF14013">
    <property type="entry name" value="MT0933_antitox"/>
    <property type="match status" value="1"/>
</dbReference>
<name>A0ABP6VBB8_9ACTN</name>
<dbReference type="Proteomes" id="UP001500301">
    <property type="component" value="Unassembled WGS sequence"/>
</dbReference>
<sequence>MTAAAQGGPSHSLRWGTLVGFLDDAKDKLTDAVNSQGDKIGDALDKAADLASDKTGGKFDAKLELGAEKAKDALDSLDGKNDDIS</sequence>
<proteinExistence type="predicted"/>
<dbReference type="InterPro" id="IPR028037">
    <property type="entry name" value="Antitoxin_Rv0909/MT0933"/>
</dbReference>
<dbReference type="EMBL" id="BAABBB010000009">
    <property type="protein sequence ID" value="GAA3531866.1"/>
    <property type="molecule type" value="Genomic_DNA"/>
</dbReference>
<gene>
    <name evidence="1" type="ORF">GCM10022263_20530</name>
</gene>
<comment type="caution">
    <text evidence="1">The sequence shown here is derived from an EMBL/GenBank/DDBJ whole genome shotgun (WGS) entry which is preliminary data.</text>
</comment>